<feature type="non-terminal residue" evidence="1">
    <location>
        <position position="332"/>
    </location>
</feature>
<sequence>MPKEYTRDDIILALAIEAFADQDIVDLTTTAAGAADGTTVIFGDIAYGSSGATTTSFHDTYMHLRRFTGLATAGGASTITLRTSMGDPGVNVLANFIIKITAGTSSGDTRTIASNTSANPTVATVSAAFSSTPDTTSFYEIYPSGDASSSQIIRSTKALHTGSFTVASGTITVAPGFNGDLGVNMLMGIGAEMLFYQGERFTLHRSAVNRVLRNMRYPAFLPVTLIPDGDQEGSYTIGTTPSFTEWSGVDAPTTAAKSSTSYPFPFGRQYINVVTAATDNEGIQSATVAVDPDENMNVAVLVQKTPAATETATFDVIFYDVTNSTDLKTVTV</sequence>
<comment type="caution">
    <text evidence="1">The sequence shown here is derived from an EMBL/GenBank/DDBJ whole genome shotgun (WGS) entry which is preliminary data.</text>
</comment>
<dbReference type="AlphaFoldDB" id="A0A0F9E941"/>
<protein>
    <submittedName>
        <fullName evidence="1">Uncharacterized protein</fullName>
    </submittedName>
</protein>
<dbReference type="EMBL" id="LAZR01025884">
    <property type="protein sequence ID" value="KKL70469.1"/>
    <property type="molecule type" value="Genomic_DNA"/>
</dbReference>
<name>A0A0F9E941_9ZZZZ</name>
<reference evidence="1" key="1">
    <citation type="journal article" date="2015" name="Nature">
        <title>Complex archaea that bridge the gap between prokaryotes and eukaryotes.</title>
        <authorList>
            <person name="Spang A."/>
            <person name="Saw J.H."/>
            <person name="Jorgensen S.L."/>
            <person name="Zaremba-Niedzwiedzka K."/>
            <person name="Martijn J."/>
            <person name="Lind A.E."/>
            <person name="van Eijk R."/>
            <person name="Schleper C."/>
            <person name="Guy L."/>
            <person name="Ettema T.J."/>
        </authorList>
    </citation>
    <scope>NUCLEOTIDE SEQUENCE</scope>
</reference>
<organism evidence="1">
    <name type="scientific">marine sediment metagenome</name>
    <dbReference type="NCBI Taxonomy" id="412755"/>
    <lineage>
        <taxon>unclassified sequences</taxon>
        <taxon>metagenomes</taxon>
        <taxon>ecological metagenomes</taxon>
    </lineage>
</organism>
<accession>A0A0F9E941</accession>
<evidence type="ECO:0000313" key="1">
    <source>
        <dbReference type="EMBL" id="KKL70469.1"/>
    </source>
</evidence>
<gene>
    <name evidence="1" type="ORF">LCGC14_2104570</name>
</gene>
<proteinExistence type="predicted"/>